<evidence type="ECO:0000313" key="8">
    <source>
        <dbReference type="Proteomes" id="UP001214638"/>
    </source>
</evidence>
<keyword evidence="6" id="KW-0472">Membrane</keyword>
<feature type="compositionally biased region" description="Basic and acidic residues" evidence="5">
    <location>
        <begin position="218"/>
        <end position="233"/>
    </location>
</feature>
<evidence type="ECO:0000313" key="7">
    <source>
        <dbReference type="EMBL" id="KAK2196719.1"/>
    </source>
</evidence>
<protein>
    <recommendedName>
        <fullName evidence="1">histone acetyltransferase</fullName>
        <ecNumber evidence="1">2.3.1.48</ecNumber>
    </recommendedName>
</protein>
<comment type="caution">
    <text evidence="7">The sequence shown here is derived from an EMBL/GenBank/DDBJ whole genome shotgun (WGS) entry which is preliminary data.</text>
</comment>
<reference evidence="7" key="1">
    <citation type="journal article" date="2023" name="Nat. Microbiol.">
        <title>Babesia duncani multi-omics identifies virulence factors and drug targets.</title>
        <authorList>
            <person name="Singh P."/>
            <person name="Lonardi S."/>
            <person name="Liang Q."/>
            <person name="Vydyam P."/>
            <person name="Khabirova E."/>
            <person name="Fang T."/>
            <person name="Gihaz S."/>
            <person name="Thekkiniath J."/>
            <person name="Munshi M."/>
            <person name="Abel S."/>
            <person name="Ciampossin L."/>
            <person name="Batugedara G."/>
            <person name="Gupta M."/>
            <person name="Lu X.M."/>
            <person name="Lenz T."/>
            <person name="Chakravarty S."/>
            <person name="Cornillot E."/>
            <person name="Hu Y."/>
            <person name="Ma W."/>
            <person name="Gonzalez L.M."/>
            <person name="Sanchez S."/>
            <person name="Estrada K."/>
            <person name="Sanchez-Flores A."/>
            <person name="Montero E."/>
            <person name="Harb O.S."/>
            <person name="Le Roch K.G."/>
            <person name="Mamoun C.B."/>
        </authorList>
    </citation>
    <scope>NUCLEOTIDE SEQUENCE</scope>
    <source>
        <strain evidence="7">WA1</strain>
    </source>
</reference>
<evidence type="ECO:0000256" key="6">
    <source>
        <dbReference type="SAM" id="Phobius"/>
    </source>
</evidence>
<dbReference type="EMBL" id="JALLKP010000002">
    <property type="protein sequence ID" value="KAK2196719.1"/>
    <property type="molecule type" value="Genomic_DNA"/>
</dbReference>
<keyword evidence="6" id="KW-1133">Transmembrane helix</keyword>
<dbReference type="InterPro" id="IPR045141">
    <property type="entry name" value="NAA60-like"/>
</dbReference>
<keyword evidence="4" id="KW-0012">Acyltransferase</keyword>
<gene>
    <name evidence="7" type="ORF">BdWA1_001968</name>
</gene>
<dbReference type="GeneID" id="94336266"/>
<proteinExistence type="predicted"/>
<dbReference type="Gene3D" id="3.40.630.30">
    <property type="match status" value="1"/>
</dbReference>
<keyword evidence="2" id="KW-0808">Transferase</keyword>
<dbReference type="PANTHER" id="PTHR14744:SF15">
    <property type="entry name" value="N-ALPHA-ACETYLTRANSFERASE 60"/>
    <property type="match status" value="1"/>
</dbReference>
<evidence type="ECO:0000256" key="3">
    <source>
        <dbReference type="ARBA" id="ARBA00022853"/>
    </source>
</evidence>
<dbReference type="KEGG" id="bdw:94336266"/>
<keyword evidence="8" id="KW-1185">Reference proteome</keyword>
<evidence type="ECO:0000256" key="1">
    <source>
        <dbReference type="ARBA" id="ARBA00013184"/>
    </source>
</evidence>
<dbReference type="RefSeq" id="XP_067803561.1">
    <property type="nucleotide sequence ID" value="XM_067946997.1"/>
</dbReference>
<keyword evidence="6" id="KW-0812">Transmembrane</keyword>
<dbReference type="GO" id="GO:0004402">
    <property type="term" value="F:histone acetyltransferase activity"/>
    <property type="evidence" value="ECO:0007669"/>
    <property type="project" value="TreeGrafter"/>
</dbReference>
<feature type="transmembrane region" description="Helical" evidence="6">
    <location>
        <begin position="568"/>
        <end position="590"/>
    </location>
</feature>
<evidence type="ECO:0000256" key="4">
    <source>
        <dbReference type="ARBA" id="ARBA00023315"/>
    </source>
</evidence>
<dbReference type="EC" id="2.3.1.48" evidence="1"/>
<dbReference type="GO" id="GO:0004596">
    <property type="term" value="F:protein-N-terminal amino-acid acetyltransferase activity"/>
    <property type="evidence" value="ECO:0007669"/>
    <property type="project" value="InterPro"/>
</dbReference>
<organism evidence="7 8">
    <name type="scientific">Babesia duncani</name>
    <dbReference type="NCBI Taxonomy" id="323732"/>
    <lineage>
        <taxon>Eukaryota</taxon>
        <taxon>Sar</taxon>
        <taxon>Alveolata</taxon>
        <taxon>Apicomplexa</taxon>
        <taxon>Aconoidasida</taxon>
        <taxon>Piroplasmida</taxon>
        <taxon>Babesiidae</taxon>
        <taxon>Babesia</taxon>
    </lineage>
</organism>
<dbReference type="Proteomes" id="UP001214638">
    <property type="component" value="Unassembled WGS sequence"/>
</dbReference>
<sequence>MGKLVVVNVLKPKNTPNTNLLTQTRTAIRTRTDPYLDTNTKNCQNIAVLEKIQRNIIFKNEELEVSEELTELNNDILDGEKGPYHSLSASEDFGSLEMTDDELVEENQKAKKPGIAGGLAHVSEFVTGKAKNVSSYVKHTVMDWKKSIVNIFPAPASSLAPVVDYEDDELLSEDLESHRSKDDQEDKKEKSSNGKIFLKKIKKTFSKITNAWQGSKSNDTKDSETNSEGDTHGRRVSNSSTYTDPETPVSRRTSKILKKSRCCFCIPIKKPNLWNIVASGITQTLSSALVPGNTSEFTELTELNKVLLGISKDVDLRKLVKIRPLEPRHRTALEDLHNRLFPISYDPLFFDIATGCANIESSTCDFVPSFISSTYRDSHSEAFVGNKIAALGCFLPRKYLLFIREHRAYSIEEYLLYLDKLWDQDDNDVDEYQCDDPTYDLVNDEFMVGFATFLVNKETTNPLLSDDDYIWLETFYKYIIIPSNCNAAASGVANAEPFSPSNGTITSDMQKGTTLNWKLIDDTMYQMLYNNFYGNEEMLSYLKPFDISSAKTLYILSAGVTMGVRGRFLGTSLIIFCQVIAYFFYCGLYIHKGGYYKFPLMDYYMLGILDFEIKRLFKVLQGHYNAVSIPKESLALYYKYIIKLPQCDLELKCLDSQKMRHEHQESNRVNNANDLNDVEMPLALYLHVISYNESAARMYKQTHFLHITRVDNYYTIQGTKYRANILAHFLHYGSDVFEQC</sequence>
<evidence type="ECO:0000256" key="2">
    <source>
        <dbReference type="ARBA" id="ARBA00022679"/>
    </source>
</evidence>
<dbReference type="PANTHER" id="PTHR14744">
    <property type="entry name" value="N-ALPHA-ACETYLTRANSFERASE 60"/>
    <property type="match status" value="1"/>
</dbReference>
<keyword evidence="3" id="KW-0156">Chromatin regulator</keyword>
<name>A0AAD9UPB9_9APIC</name>
<dbReference type="GO" id="GO:0000139">
    <property type="term" value="C:Golgi membrane"/>
    <property type="evidence" value="ECO:0007669"/>
    <property type="project" value="TreeGrafter"/>
</dbReference>
<feature type="region of interest" description="Disordered" evidence="5">
    <location>
        <begin position="212"/>
        <end position="253"/>
    </location>
</feature>
<accession>A0AAD9UPB9</accession>
<dbReference type="AlphaFoldDB" id="A0AAD9UPB9"/>
<evidence type="ECO:0000256" key="5">
    <source>
        <dbReference type="SAM" id="MobiDB-lite"/>
    </source>
</evidence>